<dbReference type="Proteomes" id="UP000559256">
    <property type="component" value="Unassembled WGS sequence"/>
</dbReference>
<dbReference type="EMBL" id="JAACJM010000026">
    <property type="protein sequence ID" value="KAF5365690.1"/>
    <property type="molecule type" value="Genomic_DNA"/>
</dbReference>
<organism evidence="2 3">
    <name type="scientific">Tetrapyrgos nigripes</name>
    <dbReference type="NCBI Taxonomy" id="182062"/>
    <lineage>
        <taxon>Eukaryota</taxon>
        <taxon>Fungi</taxon>
        <taxon>Dikarya</taxon>
        <taxon>Basidiomycota</taxon>
        <taxon>Agaricomycotina</taxon>
        <taxon>Agaricomycetes</taxon>
        <taxon>Agaricomycetidae</taxon>
        <taxon>Agaricales</taxon>
        <taxon>Marasmiineae</taxon>
        <taxon>Marasmiaceae</taxon>
        <taxon>Tetrapyrgos</taxon>
    </lineage>
</organism>
<protein>
    <submittedName>
        <fullName evidence="2">Uncharacterized protein</fullName>
    </submittedName>
</protein>
<comment type="caution">
    <text evidence="2">The sequence shown here is derived from an EMBL/GenBank/DDBJ whole genome shotgun (WGS) entry which is preliminary data.</text>
</comment>
<name>A0A8H5LPY6_9AGAR</name>
<accession>A0A8H5LPY6</accession>
<evidence type="ECO:0000256" key="1">
    <source>
        <dbReference type="SAM" id="MobiDB-lite"/>
    </source>
</evidence>
<dbReference type="OrthoDB" id="21330at2759"/>
<proteinExistence type="predicted"/>
<feature type="region of interest" description="Disordered" evidence="1">
    <location>
        <begin position="223"/>
        <end position="260"/>
    </location>
</feature>
<keyword evidence="3" id="KW-1185">Reference proteome</keyword>
<sequence>MRSLLRVLALRRHYSQVPWFVDTHVPIQPPTPASRAPPVPENTPQVIKALHAQLAQSPHLEHSELRVLDSSSGTQVIEVPPFPLRIPQGKRRRGGNIAGESMYDVPGTLWNWMVFAQVKEGTENKGGIESVVRIVRKSLLSVDPPLPIPPKSKKRMQNGWAMIDAGDFAVHVLSKERHFKCRPAYKVVLKAVRKHRFRNSSIMSLNDQNLGNARGSDVYPGVANPTSSSNSSDPMHTNFVTDPTSGDRGAGAGARFEGDSMAARNFKQTAGVVEGRPGIIETANIDPLNENSNKGKSRNLMLFTFR</sequence>
<gene>
    <name evidence="2" type="ORF">D9758_003206</name>
</gene>
<reference evidence="2 3" key="1">
    <citation type="journal article" date="2020" name="ISME J.">
        <title>Uncovering the hidden diversity of litter-decomposition mechanisms in mushroom-forming fungi.</title>
        <authorList>
            <person name="Floudas D."/>
            <person name="Bentzer J."/>
            <person name="Ahren D."/>
            <person name="Johansson T."/>
            <person name="Persson P."/>
            <person name="Tunlid A."/>
        </authorList>
    </citation>
    <scope>NUCLEOTIDE SEQUENCE [LARGE SCALE GENOMIC DNA]</scope>
    <source>
        <strain evidence="2 3">CBS 291.85</strain>
    </source>
</reference>
<evidence type="ECO:0000313" key="3">
    <source>
        <dbReference type="Proteomes" id="UP000559256"/>
    </source>
</evidence>
<dbReference type="AlphaFoldDB" id="A0A8H5LPY6"/>
<feature type="compositionally biased region" description="Polar residues" evidence="1">
    <location>
        <begin position="224"/>
        <end position="244"/>
    </location>
</feature>
<evidence type="ECO:0000313" key="2">
    <source>
        <dbReference type="EMBL" id="KAF5365690.1"/>
    </source>
</evidence>